<dbReference type="EMBL" id="JBHSRF010000005">
    <property type="protein sequence ID" value="MFC6080542.1"/>
    <property type="molecule type" value="Genomic_DNA"/>
</dbReference>
<feature type="region of interest" description="Disordered" evidence="1">
    <location>
        <begin position="24"/>
        <end position="55"/>
    </location>
</feature>
<dbReference type="PROSITE" id="PS51257">
    <property type="entry name" value="PROKAR_LIPOPROTEIN"/>
    <property type="match status" value="1"/>
</dbReference>
<proteinExistence type="predicted"/>
<evidence type="ECO:0008006" key="5">
    <source>
        <dbReference type="Google" id="ProtNLM"/>
    </source>
</evidence>
<dbReference type="Proteomes" id="UP001596137">
    <property type="component" value="Unassembled WGS sequence"/>
</dbReference>
<evidence type="ECO:0000256" key="1">
    <source>
        <dbReference type="SAM" id="MobiDB-lite"/>
    </source>
</evidence>
<comment type="caution">
    <text evidence="3">The sequence shown here is derived from an EMBL/GenBank/DDBJ whole genome shotgun (WGS) entry which is preliminary data.</text>
</comment>
<name>A0ABW1NDE5_9ACTN</name>
<feature type="signal peptide" evidence="2">
    <location>
        <begin position="1"/>
        <end position="18"/>
    </location>
</feature>
<feature type="compositionally biased region" description="Gly residues" evidence="1">
    <location>
        <begin position="32"/>
        <end position="48"/>
    </location>
</feature>
<reference evidence="4" key="1">
    <citation type="journal article" date="2019" name="Int. J. Syst. Evol. Microbiol.">
        <title>The Global Catalogue of Microorganisms (GCM) 10K type strain sequencing project: providing services to taxonomists for standard genome sequencing and annotation.</title>
        <authorList>
            <consortium name="The Broad Institute Genomics Platform"/>
            <consortium name="The Broad Institute Genome Sequencing Center for Infectious Disease"/>
            <person name="Wu L."/>
            <person name="Ma J."/>
        </authorList>
    </citation>
    <scope>NUCLEOTIDE SEQUENCE [LARGE SCALE GENOMIC DNA]</scope>
    <source>
        <strain evidence="4">JCM 30346</strain>
    </source>
</reference>
<keyword evidence="4" id="KW-1185">Reference proteome</keyword>
<keyword evidence="2" id="KW-0732">Signal</keyword>
<feature type="chain" id="PRO_5046289451" description="Lipoprotein" evidence="2">
    <location>
        <begin position="19"/>
        <end position="323"/>
    </location>
</feature>
<evidence type="ECO:0000313" key="3">
    <source>
        <dbReference type="EMBL" id="MFC6080542.1"/>
    </source>
</evidence>
<organism evidence="3 4">
    <name type="scientific">Sphaerisporangium aureirubrum</name>
    <dbReference type="NCBI Taxonomy" id="1544736"/>
    <lineage>
        <taxon>Bacteria</taxon>
        <taxon>Bacillati</taxon>
        <taxon>Actinomycetota</taxon>
        <taxon>Actinomycetes</taxon>
        <taxon>Streptosporangiales</taxon>
        <taxon>Streptosporangiaceae</taxon>
        <taxon>Sphaerisporangium</taxon>
    </lineage>
</organism>
<evidence type="ECO:0000313" key="4">
    <source>
        <dbReference type="Proteomes" id="UP001596137"/>
    </source>
</evidence>
<sequence>MNAPRSLPTVLALTLALAACSPGSGTTPPVIGEGGPATGSVGGAGSGAGAQTPAGVTPAEYGTALEAAVGPVGSSLGDISKSRSLKSLGGRVERARSAAGDAVDRLATVVPPPEVSTEHSDLVAALRGLEGDLDGVRDSVEGRSLCTAPAVLARLGKGDGLGAVKSAGDDLAAKGDYPADVVDVKAPKEQSRRLSNGTLVRSGSRNGRGTLTVDNGGSQDAVVTLVRGKAKGTSVYVRKGRKTTVRGVSDGSYRVYYTVGADWDRGRRAFTRDCSFRRFEKSIGFVTTRSGGFIRWKTWTITLNAVAGGNARTNDVDPDDFPT</sequence>
<dbReference type="RefSeq" id="WP_380747428.1">
    <property type="nucleotide sequence ID" value="NZ_JBHSRF010000005.1"/>
</dbReference>
<gene>
    <name evidence="3" type="ORF">ACFP1K_05190</name>
</gene>
<accession>A0ABW1NDE5</accession>
<protein>
    <recommendedName>
        <fullName evidence="5">Lipoprotein</fullName>
    </recommendedName>
</protein>
<evidence type="ECO:0000256" key="2">
    <source>
        <dbReference type="SAM" id="SignalP"/>
    </source>
</evidence>